<proteinExistence type="predicted"/>
<accession>A0ABR3L5F0</accession>
<evidence type="ECO:0000313" key="1">
    <source>
        <dbReference type="EMBL" id="KAL1248151.1"/>
    </source>
</evidence>
<reference evidence="1 2" key="1">
    <citation type="submission" date="2023-09" db="EMBL/GenBank/DDBJ databases">
        <authorList>
            <person name="Wang M."/>
        </authorList>
    </citation>
    <scope>NUCLEOTIDE SEQUENCE [LARGE SCALE GENOMIC DNA]</scope>
    <source>
        <strain evidence="1">GT-2023</strain>
        <tissue evidence="1">Liver</tissue>
    </source>
</reference>
<evidence type="ECO:0000313" key="2">
    <source>
        <dbReference type="Proteomes" id="UP001558613"/>
    </source>
</evidence>
<dbReference type="Proteomes" id="UP001558613">
    <property type="component" value="Unassembled WGS sequence"/>
</dbReference>
<dbReference type="EMBL" id="JAYMGO010000025">
    <property type="protein sequence ID" value="KAL1248151.1"/>
    <property type="molecule type" value="Genomic_DNA"/>
</dbReference>
<name>A0ABR3L5F0_9TELE</name>
<gene>
    <name evidence="1" type="ORF">QQF64_023527</name>
</gene>
<organism evidence="1 2">
    <name type="scientific">Cirrhinus molitorella</name>
    <name type="common">mud carp</name>
    <dbReference type="NCBI Taxonomy" id="172907"/>
    <lineage>
        <taxon>Eukaryota</taxon>
        <taxon>Metazoa</taxon>
        <taxon>Chordata</taxon>
        <taxon>Craniata</taxon>
        <taxon>Vertebrata</taxon>
        <taxon>Euteleostomi</taxon>
        <taxon>Actinopterygii</taxon>
        <taxon>Neopterygii</taxon>
        <taxon>Teleostei</taxon>
        <taxon>Ostariophysi</taxon>
        <taxon>Cypriniformes</taxon>
        <taxon>Cyprinidae</taxon>
        <taxon>Labeoninae</taxon>
        <taxon>Labeonini</taxon>
        <taxon>Cirrhinus</taxon>
    </lineage>
</organism>
<protein>
    <submittedName>
        <fullName evidence="1">Uncharacterized protein</fullName>
    </submittedName>
</protein>
<keyword evidence="2" id="KW-1185">Reference proteome</keyword>
<sequence>MQIRKTYHILHTFGSLSKLPGRIFDIALCIVGARASVAHLRENSAGAGAITHVLQYRFKHPLLLKKSSCDKPNNPGTRLRSLRRHSGDVTEISGLNMQCETALSEDLASRLLQTPSPFLPNEDNCCCRPNVNLKHTCIFIMGDGQFKITVVQVFL</sequence>
<comment type="caution">
    <text evidence="1">The sequence shown here is derived from an EMBL/GenBank/DDBJ whole genome shotgun (WGS) entry which is preliminary data.</text>
</comment>